<dbReference type="GO" id="GO:0071555">
    <property type="term" value="P:cell wall organization"/>
    <property type="evidence" value="ECO:0007669"/>
    <property type="project" value="TreeGrafter"/>
</dbReference>
<dbReference type="GO" id="GO:0071972">
    <property type="term" value="F:peptidoglycan L,D-transpeptidase activity"/>
    <property type="evidence" value="ECO:0007669"/>
    <property type="project" value="TreeGrafter"/>
</dbReference>
<evidence type="ECO:0000313" key="3">
    <source>
        <dbReference type="EMBL" id="QKM69404.1"/>
    </source>
</evidence>
<dbReference type="EMBL" id="CP029159">
    <property type="protein sequence ID" value="QKM69404.1"/>
    <property type="molecule type" value="Genomic_DNA"/>
</dbReference>
<keyword evidence="4" id="KW-1185">Reference proteome</keyword>
<proteinExistence type="predicted"/>
<dbReference type="Pfam" id="PF00905">
    <property type="entry name" value="Transpeptidase"/>
    <property type="match status" value="1"/>
</dbReference>
<evidence type="ECO:0000259" key="2">
    <source>
        <dbReference type="Pfam" id="PF05223"/>
    </source>
</evidence>
<dbReference type="PANTHER" id="PTHR30627:SF24">
    <property type="entry name" value="PENICILLIN-BINDING PROTEIN 4B"/>
    <property type="match status" value="1"/>
</dbReference>
<dbReference type="PANTHER" id="PTHR30627">
    <property type="entry name" value="PEPTIDOGLYCAN D,D-TRANSPEPTIDASE"/>
    <property type="match status" value="1"/>
</dbReference>
<dbReference type="Gene3D" id="3.40.710.10">
    <property type="entry name" value="DD-peptidase/beta-lactamase superfamily"/>
    <property type="match status" value="1"/>
</dbReference>
<evidence type="ECO:0000313" key="4">
    <source>
        <dbReference type="Proteomes" id="UP000005940"/>
    </source>
</evidence>
<dbReference type="SUPFAM" id="SSF56601">
    <property type="entry name" value="beta-lactamase/transpeptidase-like"/>
    <property type="match status" value="1"/>
</dbReference>
<feature type="domain" description="NTF2-like N-terminal transpeptidase" evidence="2">
    <location>
        <begin position="55"/>
        <end position="160"/>
    </location>
</feature>
<dbReference type="InterPro" id="IPR007887">
    <property type="entry name" value="MecA_N"/>
</dbReference>
<dbReference type="Pfam" id="PF05223">
    <property type="entry name" value="MecA_N"/>
    <property type="match status" value="1"/>
</dbReference>
<dbReference type="AlphaFoldDB" id="I2MZR9"/>
<dbReference type="RefSeq" id="WP_006348773.1">
    <property type="nucleotide sequence ID" value="NZ_CP029159.1"/>
</dbReference>
<dbReference type="InterPro" id="IPR001460">
    <property type="entry name" value="PCN-bd_Tpept"/>
</dbReference>
<dbReference type="GO" id="GO:0008658">
    <property type="term" value="F:penicillin binding"/>
    <property type="evidence" value="ECO:0007669"/>
    <property type="project" value="InterPro"/>
</dbReference>
<dbReference type="InterPro" id="IPR050515">
    <property type="entry name" value="Beta-lactam/transpept"/>
</dbReference>
<name>I2MZR9_STRT9</name>
<reference evidence="3 4" key="1">
    <citation type="journal article" date="2012" name="J. Bacteriol.">
        <title>Draft genome of Streptomyces tsukubaensis NRRL 18488, the producer of the clinically important immunosuppressant tacrolimus (FK506).</title>
        <authorList>
            <person name="Barreiro C."/>
            <person name="Prieto C."/>
            <person name="Sola-Landa A."/>
            <person name="Solera E."/>
            <person name="Martinez-Castro M."/>
            <person name="Perez-Redondo R."/>
            <person name="Garcia-Estrada C."/>
            <person name="Aparicio J.F."/>
            <person name="Fernandez-Martinez L.T."/>
            <person name="Santos-Aberturas J."/>
            <person name="Salehi-Najafabadi Z."/>
            <person name="Rodriguez-Garcia A."/>
            <person name="Tauch A."/>
            <person name="Martin J.F."/>
        </authorList>
    </citation>
    <scope>NUCLEOTIDE SEQUENCE [LARGE SCALE GENOMIC DNA]</scope>
    <source>
        <strain evidence="4">DSM 42081 / NBRC 108919 / NRRL 18488 / 9993</strain>
    </source>
</reference>
<organism evidence="3 4">
    <name type="scientific">Streptomyces tsukubensis (strain DSM 42081 / NBRC 108919 / NRRL 18488 / 9993)</name>
    <dbReference type="NCBI Taxonomy" id="1114943"/>
    <lineage>
        <taxon>Bacteria</taxon>
        <taxon>Bacillati</taxon>
        <taxon>Actinomycetota</taxon>
        <taxon>Actinomycetes</taxon>
        <taxon>Kitasatosporales</taxon>
        <taxon>Streptomycetaceae</taxon>
        <taxon>Streptomyces</taxon>
    </lineage>
</organism>
<evidence type="ECO:0000259" key="1">
    <source>
        <dbReference type="Pfam" id="PF00905"/>
    </source>
</evidence>
<dbReference type="Proteomes" id="UP000005940">
    <property type="component" value="Chromosome"/>
</dbReference>
<protein>
    <submittedName>
        <fullName evidence="3">Penicillin-binding protein</fullName>
    </submittedName>
</protein>
<dbReference type="GO" id="GO:0046677">
    <property type="term" value="P:response to antibiotic"/>
    <property type="evidence" value="ECO:0007669"/>
    <property type="project" value="InterPro"/>
</dbReference>
<feature type="domain" description="Penicillin-binding protein transpeptidase" evidence="1">
    <location>
        <begin position="262"/>
        <end position="538"/>
    </location>
</feature>
<sequence length="542" mass="55154">MRSGAKTAVVGGVFLVVAGGVAYGGWNLYEGISGDGTGKQSAKRTGPPSPEEIDGTARDFLAAWAKGDAETAAGLTDNAAEARALISGFRTEAKVSAAEIVPGPAVGAAVPYTVQATVVHEGVSKPLTYRSQLTVVRGQTSGRALVNWQPAVVHPQLTKGAKLTTGPASAPPITAVDRNGRELSKEQYPSLAAVVDGLRKRFGEATDGKPGVELMVESASESVPDRTLLVLAPGKPGKLKTTIDARVQAAAEKAVKGYGQASVAAVQPSTGEILAIANSPAGGFNTALMGAQAPGSTMKIVSAAMMLEHGLVTGADSKVECPKTVQWDGRTFENLKQFEVPNATFRQAFARSCNTTFIKAIKPLTEKGVASSALGDTARKYFGIGLDWKTGASTHDGNVPASSGTETAASYIGQGKITMNALNMASVSATVKNGAFKQPTLVPRSVNDADFATAEPLPPAMADTLRSLMRADASGGSGKQAMAPVGGDKGSKTGSAEVGDQAKSNSWFTGFAGDVSAAAVVQAGGRGGVAAGPVVASVLNAR</sequence>
<dbReference type="InterPro" id="IPR012338">
    <property type="entry name" value="Beta-lactam/transpept-like"/>
</dbReference>
<dbReference type="GO" id="GO:0005886">
    <property type="term" value="C:plasma membrane"/>
    <property type="evidence" value="ECO:0007669"/>
    <property type="project" value="TreeGrafter"/>
</dbReference>
<gene>
    <name evidence="3" type="ORF">STSU_021750</name>
</gene>
<accession>I2MZR9</accession>